<dbReference type="Proteomes" id="UP001165962">
    <property type="component" value="Unassembled WGS sequence"/>
</dbReference>
<dbReference type="Gene3D" id="3.20.20.140">
    <property type="entry name" value="Metal-dependent hydrolases"/>
    <property type="match status" value="1"/>
</dbReference>
<keyword evidence="4" id="KW-1185">Reference proteome</keyword>
<dbReference type="EMBL" id="JAAOIW010000006">
    <property type="protein sequence ID" value="NHN31726.1"/>
    <property type="molecule type" value="Genomic_DNA"/>
</dbReference>
<dbReference type="InterPro" id="IPR032465">
    <property type="entry name" value="ACMSD"/>
</dbReference>
<accession>A0ABX0J8T5</accession>
<proteinExistence type="predicted"/>
<keyword evidence="1" id="KW-0456">Lyase</keyword>
<dbReference type="SUPFAM" id="SSF51556">
    <property type="entry name" value="Metallo-dependent hydrolases"/>
    <property type="match status" value="1"/>
</dbReference>
<protein>
    <submittedName>
        <fullName evidence="3">Amidohydrolase family protein</fullName>
    </submittedName>
</protein>
<dbReference type="RefSeq" id="WP_166152020.1">
    <property type="nucleotide sequence ID" value="NZ_JAAOIW010000006.1"/>
</dbReference>
<evidence type="ECO:0000313" key="4">
    <source>
        <dbReference type="Proteomes" id="UP001165962"/>
    </source>
</evidence>
<evidence type="ECO:0000313" key="3">
    <source>
        <dbReference type="EMBL" id="NHN31726.1"/>
    </source>
</evidence>
<gene>
    <name evidence="3" type="ORF">G9U52_17980</name>
</gene>
<reference evidence="3" key="1">
    <citation type="submission" date="2020-03" db="EMBL/GenBank/DDBJ databases">
        <title>Draft sequencing of Paenibacilllus sp. S3N08.</title>
        <authorList>
            <person name="Kim D.-U."/>
        </authorList>
    </citation>
    <scope>NUCLEOTIDE SEQUENCE</scope>
    <source>
        <strain evidence="3">S3N08</strain>
    </source>
</reference>
<feature type="domain" description="Amidohydrolase-related" evidence="2">
    <location>
        <begin position="3"/>
        <end position="222"/>
    </location>
</feature>
<dbReference type="PANTHER" id="PTHR21240">
    <property type="entry name" value="2-AMINO-3-CARBOXYLMUCONATE-6-SEMIALDEHYDE DECARBOXYLASE"/>
    <property type="match status" value="1"/>
</dbReference>
<organism evidence="3 4">
    <name type="scientific">Paenibacillus agricola</name>
    <dbReference type="NCBI Taxonomy" id="2716264"/>
    <lineage>
        <taxon>Bacteria</taxon>
        <taxon>Bacillati</taxon>
        <taxon>Bacillota</taxon>
        <taxon>Bacilli</taxon>
        <taxon>Bacillales</taxon>
        <taxon>Paenibacillaceae</taxon>
        <taxon>Paenibacillus</taxon>
    </lineage>
</organism>
<dbReference type="PANTHER" id="PTHR21240:SF28">
    <property type="entry name" value="ISO-OROTATE DECARBOXYLASE (EUROFUNG)"/>
    <property type="match status" value="1"/>
</dbReference>
<dbReference type="Pfam" id="PF04909">
    <property type="entry name" value="Amidohydro_2"/>
    <property type="match status" value="1"/>
</dbReference>
<evidence type="ECO:0000259" key="2">
    <source>
        <dbReference type="Pfam" id="PF04909"/>
    </source>
</evidence>
<name>A0ABX0J8T5_9BACL</name>
<dbReference type="InterPro" id="IPR032466">
    <property type="entry name" value="Metal_Hydrolase"/>
</dbReference>
<comment type="caution">
    <text evidence="3">The sequence shown here is derived from an EMBL/GenBank/DDBJ whole genome shotgun (WGS) entry which is preliminary data.</text>
</comment>
<dbReference type="InterPro" id="IPR006680">
    <property type="entry name" value="Amidohydro-rel"/>
</dbReference>
<sequence length="249" mass="27717">MIIDAHVHIGRSIFGYELSPECMLESMKECGIQMTVISPVQPMNYHLEPENDYMALLVEQHSDQLIGFGRVDPRQGEKAVLEVKRAISVLGLKGIFLHPWEEGYRVNAEFVVPVVRTAAELGVPIMIASGYPWVSHALQIAYLAGLVPEASIIMTNGGQINISGMAQPDVYEAMRSHNNLYIETAGMYRQDFLENCIHEFGSKRVIFGSNGPRMHQGFELDRAISASKNNEANQMDVLGISMGRLLKIL</sequence>
<evidence type="ECO:0000256" key="1">
    <source>
        <dbReference type="ARBA" id="ARBA00023239"/>
    </source>
</evidence>